<dbReference type="RefSeq" id="WP_190074441.1">
    <property type="nucleotide sequence ID" value="NZ_BNBM01000018.1"/>
</dbReference>
<evidence type="ECO:0008006" key="5">
    <source>
        <dbReference type="Google" id="ProtNLM"/>
    </source>
</evidence>
<evidence type="ECO:0000256" key="1">
    <source>
        <dbReference type="SAM" id="MobiDB-lite"/>
    </source>
</evidence>
<evidence type="ECO:0000256" key="2">
    <source>
        <dbReference type="SAM" id="Phobius"/>
    </source>
</evidence>
<keyword evidence="4" id="KW-1185">Reference proteome</keyword>
<sequence length="148" mass="16079">MRTFLAVATGLPTILLTAALVVVLCFWILVAARLTSTHSFDADLDLRAWGMGGVPVAIALSSLTLLAWALSVGGTLVLVVFTSPGPAIGLLRMVVPVLALLAAWRMTRLFVRPLHRPFPDEPSPSDRLRTEDRNRDRGRGRDLMDHAA</sequence>
<keyword evidence="2" id="KW-0812">Transmembrane</keyword>
<evidence type="ECO:0000313" key="4">
    <source>
        <dbReference type="Proteomes" id="UP001486207"/>
    </source>
</evidence>
<gene>
    <name evidence="3" type="ORF">ABT384_32330</name>
</gene>
<feature type="transmembrane region" description="Helical" evidence="2">
    <location>
        <begin position="6"/>
        <end position="32"/>
    </location>
</feature>
<comment type="caution">
    <text evidence="3">The sequence shown here is derived from an EMBL/GenBank/DDBJ whole genome shotgun (WGS) entry which is preliminary data.</text>
</comment>
<protein>
    <recommendedName>
        <fullName evidence="5">Integral membrane protein</fullName>
    </recommendedName>
</protein>
<feature type="region of interest" description="Disordered" evidence="1">
    <location>
        <begin position="121"/>
        <end position="148"/>
    </location>
</feature>
<accession>A0ABV1Y0F7</accession>
<proteinExistence type="predicted"/>
<reference evidence="3 4" key="1">
    <citation type="submission" date="2024-06" db="EMBL/GenBank/DDBJ databases">
        <title>The Natural Products Discovery Center: Release of the First 8490 Sequenced Strains for Exploring Actinobacteria Biosynthetic Diversity.</title>
        <authorList>
            <person name="Kalkreuter E."/>
            <person name="Kautsar S.A."/>
            <person name="Yang D."/>
            <person name="Bader C.D."/>
            <person name="Teijaro C.N."/>
            <person name="Fluegel L."/>
            <person name="Davis C.M."/>
            <person name="Simpson J.R."/>
            <person name="Lauterbach L."/>
            <person name="Steele A.D."/>
            <person name="Gui C."/>
            <person name="Meng S."/>
            <person name="Li G."/>
            <person name="Viehrig K."/>
            <person name="Ye F."/>
            <person name="Su P."/>
            <person name="Kiefer A.F."/>
            <person name="Nichols A."/>
            <person name="Cepeda A.J."/>
            <person name="Yan W."/>
            <person name="Fan B."/>
            <person name="Jiang Y."/>
            <person name="Adhikari A."/>
            <person name="Zheng C.-J."/>
            <person name="Schuster L."/>
            <person name="Cowan T.M."/>
            <person name="Smanski M.J."/>
            <person name="Chevrette M.G."/>
            <person name="De Carvalho L.P.S."/>
            <person name="Shen B."/>
        </authorList>
    </citation>
    <scope>NUCLEOTIDE SEQUENCE [LARGE SCALE GENOMIC DNA]</scope>
    <source>
        <strain evidence="3 4">NPDC000155</strain>
    </source>
</reference>
<feature type="transmembrane region" description="Helical" evidence="2">
    <location>
        <begin position="53"/>
        <end position="81"/>
    </location>
</feature>
<evidence type="ECO:0000313" key="3">
    <source>
        <dbReference type="EMBL" id="MER7377327.1"/>
    </source>
</evidence>
<dbReference type="EMBL" id="JBEPFB010000018">
    <property type="protein sequence ID" value="MER7377327.1"/>
    <property type="molecule type" value="Genomic_DNA"/>
</dbReference>
<dbReference type="Proteomes" id="UP001486207">
    <property type="component" value="Unassembled WGS sequence"/>
</dbReference>
<feature type="compositionally biased region" description="Basic and acidic residues" evidence="1">
    <location>
        <begin position="124"/>
        <end position="148"/>
    </location>
</feature>
<name>A0ABV1Y0F7_9ACTN</name>
<keyword evidence="2" id="KW-0472">Membrane</keyword>
<organism evidence="3 4">
    <name type="scientific">Streptomyces lanatus</name>
    <dbReference type="NCBI Taxonomy" id="66900"/>
    <lineage>
        <taxon>Bacteria</taxon>
        <taxon>Bacillati</taxon>
        <taxon>Actinomycetota</taxon>
        <taxon>Actinomycetes</taxon>
        <taxon>Kitasatosporales</taxon>
        <taxon>Streptomycetaceae</taxon>
        <taxon>Streptomyces</taxon>
    </lineage>
</organism>
<feature type="transmembrane region" description="Helical" evidence="2">
    <location>
        <begin position="87"/>
        <end position="106"/>
    </location>
</feature>
<keyword evidence="2" id="KW-1133">Transmembrane helix</keyword>